<reference evidence="2 3" key="1">
    <citation type="submission" date="2021-03" db="EMBL/GenBank/DDBJ databases">
        <title>Fibrella sp. HMF5036 genome sequencing and assembly.</title>
        <authorList>
            <person name="Kang H."/>
            <person name="Kim H."/>
            <person name="Bae S."/>
            <person name="Joh K."/>
        </authorList>
    </citation>
    <scope>NUCLEOTIDE SEQUENCE [LARGE SCALE GENOMIC DNA]</scope>
    <source>
        <strain evidence="2 3">HMF5036</strain>
    </source>
</reference>
<keyword evidence="1" id="KW-0472">Membrane</keyword>
<evidence type="ECO:0000313" key="3">
    <source>
        <dbReference type="Proteomes" id="UP000664795"/>
    </source>
</evidence>
<keyword evidence="1" id="KW-1133">Transmembrane helix</keyword>
<name>A0A939GCD1_9BACT</name>
<feature type="transmembrane region" description="Helical" evidence="1">
    <location>
        <begin position="116"/>
        <end position="135"/>
    </location>
</feature>
<protein>
    <submittedName>
        <fullName evidence="2">Uncharacterized protein</fullName>
    </submittedName>
</protein>
<keyword evidence="3" id="KW-1185">Reference proteome</keyword>
<dbReference type="RefSeq" id="WP_207337761.1">
    <property type="nucleotide sequence ID" value="NZ_JAFMYU010000022.1"/>
</dbReference>
<dbReference type="Proteomes" id="UP000664795">
    <property type="component" value="Unassembled WGS sequence"/>
</dbReference>
<proteinExistence type="predicted"/>
<sequence length="140" mass="15718">MTRSIPLRLRRVAVAVQLLCYPIVFIVGRWLELSVSLSSLLGLVAVIGMIVYLYRGTGFWQLGNAPDNQLDERQLQVRNRVYRLAYIGVATLVLALLLVAIFGFPLPQGFDDVQPFYWTIATIVLTLPSAILAWTEPDNI</sequence>
<evidence type="ECO:0000313" key="2">
    <source>
        <dbReference type="EMBL" id="MBO0933798.1"/>
    </source>
</evidence>
<feature type="transmembrane region" description="Helical" evidence="1">
    <location>
        <begin position="84"/>
        <end position="104"/>
    </location>
</feature>
<organism evidence="2 3">
    <name type="scientific">Fibrella aquatilis</name>
    <dbReference type="NCBI Taxonomy" id="2817059"/>
    <lineage>
        <taxon>Bacteria</taxon>
        <taxon>Pseudomonadati</taxon>
        <taxon>Bacteroidota</taxon>
        <taxon>Cytophagia</taxon>
        <taxon>Cytophagales</taxon>
        <taxon>Spirosomataceae</taxon>
        <taxon>Fibrella</taxon>
    </lineage>
</organism>
<dbReference type="EMBL" id="JAFMYU010000022">
    <property type="protein sequence ID" value="MBO0933798.1"/>
    <property type="molecule type" value="Genomic_DNA"/>
</dbReference>
<accession>A0A939GCD1</accession>
<dbReference type="AlphaFoldDB" id="A0A939GCD1"/>
<keyword evidence="1" id="KW-0812">Transmembrane</keyword>
<evidence type="ECO:0000256" key="1">
    <source>
        <dbReference type="SAM" id="Phobius"/>
    </source>
</evidence>
<feature type="transmembrane region" description="Helical" evidence="1">
    <location>
        <begin position="12"/>
        <end position="31"/>
    </location>
</feature>
<feature type="transmembrane region" description="Helical" evidence="1">
    <location>
        <begin position="37"/>
        <end position="54"/>
    </location>
</feature>
<gene>
    <name evidence="2" type="ORF">J2I48_22510</name>
</gene>
<comment type="caution">
    <text evidence="2">The sequence shown here is derived from an EMBL/GenBank/DDBJ whole genome shotgun (WGS) entry which is preliminary data.</text>
</comment>